<proteinExistence type="predicted"/>
<reference evidence="1" key="1">
    <citation type="submission" date="2021-02" db="EMBL/GenBank/DDBJ databases">
        <authorList>
            <consortium name="DOE Joint Genome Institute"/>
            <person name="Ahrendt S."/>
            <person name="Looney B.P."/>
            <person name="Miyauchi S."/>
            <person name="Morin E."/>
            <person name="Drula E."/>
            <person name="Courty P.E."/>
            <person name="Chicoki N."/>
            <person name="Fauchery L."/>
            <person name="Kohler A."/>
            <person name="Kuo A."/>
            <person name="Labutti K."/>
            <person name="Pangilinan J."/>
            <person name="Lipzen A."/>
            <person name="Riley R."/>
            <person name="Andreopoulos W."/>
            <person name="He G."/>
            <person name="Johnson J."/>
            <person name="Barry K.W."/>
            <person name="Grigoriev I.V."/>
            <person name="Nagy L."/>
            <person name="Hibbett D."/>
            <person name="Henrissat B."/>
            <person name="Matheny P.B."/>
            <person name="Labbe J."/>
            <person name="Martin F."/>
        </authorList>
    </citation>
    <scope>NUCLEOTIDE SEQUENCE</scope>
    <source>
        <strain evidence="1">EC-137</strain>
    </source>
</reference>
<name>A0ACB8QIE9_9AGAM</name>
<evidence type="ECO:0000313" key="1">
    <source>
        <dbReference type="EMBL" id="KAI0031584.1"/>
    </source>
</evidence>
<protein>
    <submittedName>
        <fullName evidence="1">Uncharacterized protein</fullName>
    </submittedName>
</protein>
<organism evidence="1 2">
    <name type="scientific">Vararia minispora EC-137</name>
    <dbReference type="NCBI Taxonomy" id="1314806"/>
    <lineage>
        <taxon>Eukaryota</taxon>
        <taxon>Fungi</taxon>
        <taxon>Dikarya</taxon>
        <taxon>Basidiomycota</taxon>
        <taxon>Agaricomycotina</taxon>
        <taxon>Agaricomycetes</taxon>
        <taxon>Russulales</taxon>
        <taxon>Lachnocladiaceae</taxon>
        <taxon>Vararia</taxon>
    </lineage>
</organism>
<keyword evidence="2" id="KW-1185">Reference proteome</keyword>
<dbReference type="EMBL" id="MU273574">
    <property type="protein sequence ID" value="KAI0031584.1"/>
    <property type="molecule type" value="Genomic_DNA"/>
</dbReference>
<dbReference type="Proteomes" id="UP000814128">
    <property type="component" value="Unassembled WGS sequence"/>
</dbReference>
<reference evidence="1" key="2">
    <citation type="journal article" date="2022" name="New Phytol.">
        <title>Evolutionary transition to the ectomycorrhizal habit in the genomes of a hyperdiverse lineage of mushroom-forming fungi.</title>
        <authorList>
            <person name="Looney B."/>
            <person name="Miyauchi S."/>
            <person name="Morin E."/>
            <person name="Drula E."/>
            <person name="Courty P.E."/>
            <person name="Kohler A."/>
            <person name="Kuo A."/>
            <person name="LaButti K."/>
            <person name="Pangilinan J."/>
            <person name="Lipzen A."/>
            <person name="Riley R."/>
            <person name="Andreopoulos W."/>
            <person name="He G."/>
            <person name="Johnson J."/>
            <person name="Nolan M."/>
            <person name="Tritt A."/>
            <person name="Barry K.W."/>
            <person name="Grigoriev I.V."/>
            <person name="Nagy L.G."/>
            <person name="Hibbett D."/>
            <person name="Henrissat B."/>
            <person name="Matheny P.B."/>
            <person name="Labbe J."/>
            <person name="Martin F.M."/>
        </authorList>
    </citation>
    <scope>NUCLEOTIDE SEQUENCE</scope>
    <source>
        <strain evidence="1">EC-137</strain>
    </source>
</reference>
<sequence>MAKRALDDSDDYDHETPEASGSSLSKRRHLDVLSTPARPPRTSSSCSLYSTPYTPYSYSIPSDSPSNPFGFNRRSVKLVLPRESSFSRHLALRFQLVDAPDLPPIRKRPRGRMIRDKNGRIVNWDQEGTYRIVQVPLNYTFRHLHALIIFLFDGDPTHAREPPPPTKSEPGYLFEVLCDVTFFPDRLQQPGHIRSGSTFAKASRMQDPYYSSQSILDLVEKAESDTAEELPFFEGEDWTWENEDDYALSNVWPPGGDLDRAIIYRHDAKRVIHITVCTQTIPPRKGVGNKPFVFRAYETVHLDPKSPAPGSIFPPSPFKKPALPIHSLPTPSPTDSSVSPVKPSPVPTSDGPAASASSSKQRRLSPTLESIDPFSNPFKKVVKASASTATVSTSSAQSIFSKRHKAEPAPPSPVEPVADSDADAAGSSDEEEAPFDGGLDPKAWNRHDAFSRFLARFAGPPPIEPGKPIPTNTSESALDDEVDGDSPLRIPGSSRSSSFSDACSVWEGSSPLRLPLVTPAPADTLTRIRNERALRKLRQLTEDNLKETEREALEQERRAQRAKERKEARVREEERRKAAEKLKEERARRVQTARTCRRVTKPKENDETEAGYEDGDGPGEHPGAVVAVDWNPFDCEGTQFGYFGSEPEPDPDFVDSDEV</sequence>
<gene>
    <name evidence="1" type="ORF">K488DRAFT_86657</name>
</gene>
<comment type="caution">
    <text evidence="1">The sequence shown here is derived from an EMBL/GenBank/DDBJ whole genome shotgun (WGS) entry which is preliminary data.</text>
</comment>
<evidence type="ECO:0000313" key="2">
    <source>
        <dbReference type="Proteomes" id="UP000814128"/>
    </source>
</evidence>
<accession>A0ACB8QIE9</accession>